<dbReference type="FunFam" id="2.30.29.30:FF:000002">
    <property type="entry name" value="Band 4.1-like protein 5 isoform 1"/>
    <property type="match status" value="1"/>
</dbReference>
<evidence type="ECO:0000256" key="2">
    <source>
        <dbReference type="ARBA" id="ARBA00004536"/>
    </source>
</evidence>
<dbReference type="Pfam" id="PF09379">
    <property type="entry name" value="FERM_N"/>
    <property type="match status" value="1"/>
</dbReference>
<dbReference type="EMBL" id="CAJPEX010000056">
    <property type="protein sequence ID" value="CAG0912878.1"/>
    <property type="molecule type" value="Genomic_DNA"/>
</dbReference>
<feature type="compositionally biased region" description="Low complexity" evidence="7">
    <location>
        <begin position="52"/>
        <end position="69"/>
    </location>
</feature>
<dbReference type="InterPro" id="IPR019749">
    <property type="entry name" value="Band_41_domain"/>
</dbReference>
<dbReference type="PROSITE" id="PS50057">
    <property type="entry name" value="FERM_3"/>
    <property type="match status" value="1"/>
</dbReference>
<feature type="region of interest" description="Disordered" evidence="7">
    <location>
        <begin position="474"/>
        <end position="512"/>
    </location>
</feature>
<evidence type="ECO:0000313" key="10">
    <source>
        <dbReference type="Proteomes" id="UP000678499"/>
    </source>
</evidence>
<dbReference type="Pfam" id="PF08736">
    <property type="entry name" value="FA"/>
    <property type="match status" value="1"/>
</dbReference>
<dbReference type="InterPro" id="IPR035963">
    <property type="entry name" value="FERM_2"/>
</dbReference>
<evidence type="ECO:0000256" key="7">
    <source>
        <dbReference type="SAM" id="MobiDB-lite"/>
    </source>
</evidence>
<feature type="compositionally biased region" description="Basic and acidic residues" evidence="7">
    <location>
        <begin position="494"/>
        <end position="504"/>
    </location>
</feature>
<dbReference type="InterPro" id="IPR014847">
    <property type="entry name" value="FA"/>
</dbReference>
<dbReference type="CDD" id="cd14473">
    <property type="entry name" value="FERM_B-lobe"/>
    <property type="match status" value="1"/>
</dbReference>
<proteinExistence type="predicted"/>
<comment type="subcellular location">
    <subcellularLocation>
        <location evidence="2">Cell junction</location>
        <location evidence="2">Adherens junction</location>
    </subcellularLocation>
    <subcellularLocation>
        <location evidence="6">Cell projection</location>
        <location evidence="6">Rhabdomere</location>
    </subcellularLocation>
    <subcellularLocation>
        <location evidence="1">Cytoplasm</location>
    </subcellularLocation>
</comment>
<dbReference type="SMART" id="SM01196">
    <property type="entry name" value="FERM_C"/>
    <property type="match status" value="1"/>
</dbReference>
<feature type="region of interest" description="Disordered" evidence="7">
    <location>
        <begin position="684"/>
        <end position="740"/>
    </location>
</feature>
<dbReference type="CDD" id="cd13186">
    <property type="entry name" value="FERM_C_NBL4_NBL5"/>
    <property type="match status" value="1"/>
</dbReference>
<feature type="compositionally biased region" description="Basic residues" evidence="7">
    <location>
        <begin position="684"/>
        <end position="698"/>
    </location>
</feature>
<dbReference type="InterPro" id="IPR014352">
    <property type="entry name" value="FERM/acyl-CoA-bd_prot_sf"/>
</dbReference>
<dbReference type="FunFam" id="3.10.20.90:FF:000024">
    <property type="entry name" value="Erythrocyte membrane protein band 4.1-like 5"/>
    <property type="match status" value="1"/>
</dbReference>
<evidence type="ECO:0000313" key="9">
    <source>
        <dbReference type="EMBL" id="CAD7272726.1"/>
    </source>
</evidence>
<dbReference type="GO" id="GO:0005737">
    <property type="term" value="C:cytoplasm"/>
    <property type="evidence" value="ECO:0007669"/>
    <property type="project" value="UniProtKB-SubCell"/>
</dbReference>
<feature type="domain" description="FERM" evidence="8">
    <location>
        <begin position="78"/>
        <end position="362"/>
    </location>
</feature>
<dbReference type="GO" id="GO:0005912">
    <property type="term" value="C:adherens junction"/>
    <property type="evidence" value="ECO:0007669"/>
    <property type="project" value="UniProtKB-SubCell"/>
</dbReference>
<dbReference type="OrthoDB" id="6235974at2759"/>
<reference evidence="9" key="1">
    <citation type="submission" date="2020-11" db="EMBL/GenBank/DDBJ databases">
        <authorList>
            <person name="Tran Van P."/>
        </authorList>
    </citation>
    <scope>NUCLEOTIDE SEQUENCE</scope>
</reference>
<dbReference type="CDD" id="cd17108">
    <property type="entry name" value="FERM_F1_EPB41L5_like"/>
    <property type="match status" value="1"/>
</dbReference>
<dbReference type="AlphaFoldDB" id="A0A7R9G887"/>
<dbReference type="InterPro" id="IPR029071">
    <property type="entry name" value="Ubiquitin-like_domsf"/>
</dbReference>
<feature type="compositionally biased region" description="Basic and acidic residues" evidence="7">
    <location>
        <begin position="708"/>
        <end position="717"/>
    </location>
</feature>
<dbReference type="SUPFAM" id="SSF54236">
    <property type="entry name" value="Ubiquitin-like"/>
    <property type="match status" value="1"/>
</dbReference>
<dbReference type="Gene3D" id="1.20.80.10">
    <property type="match status" value="1"/>
</dbReference>
<dbReference type="Pfam" id="PF00373">
    <property type="entry name" value="FERM_M"/>
    <property type="match status" value="1"/>
</dbReference>
<dbReference type="GO" id="GO:0009887">
    <property type="term" value="P:animal organ morphogenesis"/>
    <property type="evidence" value="ECO:0007669"/>
    <property type="project" value="UniProtKB-ARBA"/>
</dbReference>
<keyword evidence="10" id="KW-1185">Reference proteome</keyword>
<dbReference type="SUPFAM" id="SSF50729">
    <property type="entry name" value="PH domain-like"/>
    <property type="match status" value="1"/>
</dbReference>
<feature type="region of interest" description="Disordered" evidence="7">
    <location>
        <begin position="402"/>
        <end position="445"/>
    </location>
</feature>
<keyword evidence="4" id="KW-0963">Cytoplasm</keyword>
<dbReference type="InterPro" id="IPR000299">
    <property type="entry name" value="FERM_domain"/>
</dbReference>
<dbReference type="Proteomes" id="UP000678499">
    <property type="component" value="Unassembled WGS sequence"/>
</dbReference>
<dbReference type="PANTHER" id="PTHR23280:SF25">
    <property type="entry name" value="MOESIN_EZRIN_RADIXIN HOMOLOG 1"/>
    <property type="match status" value="1"/>
</dbReference>
<dbReference type="InterPro" id="IPR018980">
    <property type="entry name" value="FERM_PH-like_C"/>
</dbReference>
<evidence type="ECO:0000256" key="5">
    <source>
        <dbReference type="ARBA" id="ARBA00022949"/>
    </source>
</evidence>
<dbReference type="GO" id="GO:0008092">
    <property type="term" value="F:cytoskeletal protein binding"/>
    <property type="evidence" value="ECO:0007669"/>
    <property type="project" value="InterPro"/>
</dbReference>
<protein>
    <recommendedName>
        <fullName evidence="3">Moesin/ezrin/radixin homolog 1</fullName>
    </recommendedName>
</protein>
<evidence type="ECO:0000256" key="1">
    <source>
        <dbReference type="ARBA" id="ARBA00004496"/>
    </source>
</evidence>
<keyword evidence="5" id="KW-0965">Cell junction</keyword>
<dbReference type="Gene3D" id="3.10.20.90">
    <property type="entry name" value="Phosphatidylinositol 3-kinase Catalytic Subunit, Chain A, domain 1"/>
    <property type="match status" value="1"/>
</dbReference>
<evidence type="ECO:0000259" key="8">
    <source>
        <dbReference type="PROSITE" id="PS50057"/>
    </source>
</evidence>
<dbReference type="Gene3D" id="2.30.29.30">
    <property type="entry name" value="Pleckstrin-homology domain (PH domain)/Phosphotyrosine-binding domain (PTB)"/>
    <property type="match status" value="1"/>
</dbReference>
<evidence type="ECO:0000256" key="4">
    <source>
        <dbReference type="ARBA" id="ARBA00022490"/>
    </source>
</evidence>
<evidence type="ECO:0000256" key="3">
    <source>
        <dbReference type="ARBA" id="ARBA00022025"/>
    </source>
</evidence>
<accession>A0A7R9G887</accession>
<dbReference type="PANTHER" id="PTHR23280">
    <property type="entry name" value="4.1 G PROTEIN"/>
    <property type="match status" value="1"/>
</dbReference>
<dbReference type="SMART" id="SM01195">
    <property type="entry name" value="FA"/>
    <property type="match status" value="1"/>
</dbReference>
<dbReference type="Pfam" id="PF09380">
    <property type="entry name" value="FERM_C"/>
    <property type="match status" value="1"/>
</dbReference>
<dbReference type="EMBL" id="OA882093">
    <property type="protein sequence ID" value="CAD7272726.1"/>
    <property type="molecule type" value="Genomic_DNA"/>
</dbReference>
<dbReference type="GO" id="GO:0048731">
    <property type="term" value="P:system development"/>
    <property type="evidence" value="ECO:0007669"/>
    <property type="project" value="UniProtKB-ARBA"/>
</dbReference>
<dbReference type="InterPro" id="IPR000798">
    <property type="entry name" value="Ez/rad/moesin-like"/>
</dbReference>
<dbReference type="InterPro" id="IPR011993">
    <property type="entry name" value="PH-like_dom_sf"/>
</dbReference>
<dbReference type="InterPro" id="IPR019748">
    <property type="entry name" value="FERM_central"/>
</dbReference>
<dbReference type="InterPro" id="IPR018979">
    <property type="entry name" value="FERM_N"/>
</dbReference>
<dbReference type="FunFam" id="1.20.80.10:FF:000003">
    <property type="entry name" value="Tyrosine-protein phosphatase non-receptor type 4"/>
    <property type="match status" value="1"/>
</dbReference>
<feature type="region of interest" description="Disordered" evidence="7">
    <location>
        <begin position="765"/>
        <end position="866"/>
    </location>
</feature>
<evidence type="ECO:0000256" key="6">
    <source>
        <dbReference type="ARBA" id="ARBA00043944"/>
    </source>
</evidence>
<feature type="compositionally biased region" description="Low complexity" evidence="7">
    <location>
        <begin position="827"/>
        <end position="849"/>
    </location>
</feature>
<dbReference type="GO" id="GO:0005856">
    <property type="term" value="C:cytoskeleton"/>
    <property type="evidence" value="ECO:0007669"/>
    <property type="project" value="TreeGrafter"/>
</dbReference>
<feature type="compositionally biased region" description="Polar residues" evidence="7">
    <location>
        <begin position="427"/>
        <end position="439"/>
    </location>
</feature>
<dbReference type="InterPro" id="IPR019747">
    <property type="entry name" value="FERM_CS"/>
</dbReference>
<organism evidence="9">
    <name type="scientific">Notodromas monacha</name>
    <dbReference type="NCBI Taxonomy" id="399045"/>
    <lineage>
        <taxon>Eukaryota</taxon>
        <taxon>Metazoa</taxon>
        <taxon>Ecdysozoa</taxon>
        <taxon>Arthropoda</taxon>
        <taxon>Crustacea</taxon>
        <taxon>Oligostraca</taxon>
        <taxon>Ostracoda</taxon>
        <taxon>Podocopa</taxon>
        <taxon>Podocopida</taxon>
        <taxon>Cypridocopina</taxon>
        <taxon>Cypridoidea</taxon>
        <taxon>Cyprididae</taxon>
        <taxon>Notodromas</taxon>
    </lineage>
</organism>
<dbReference type="GO" id="GO:0005886">
    <property type="term" value="C:plasma membrane"/>
    <property type="evidence" value="ECO:0007669"/>
    <property type="project" value="UniProtKB-ARBA"/>
</dbReference>
<dbReference type="SUPFAM" id="SSF47031">
    <property type="entry name" value="Second domain of FERM"/>
    <property type="match status" value="1"/>
</dbReference>
<dbReference type="PROSITE" id="PS00660">
    <property type="entry name" value="FERM_1"/>
    <property type="match status" value="1"/>
</dbReference>
<gene>
    <name evidence="9" type="ORF">NMOB1V02_LOCUS648</name>
</gene>
<feature type="region of interest" description="Disordered" evidence="7">
    <location>
        <begin position="44"/>
        <end position="72"/>
    </location>
</feature>
<dbReference type="SMART" id="SM00295">
    <property type="entry name" value="B41"/>
    <property type="match status" value="1"/>
</dbReference>
<dbReference type="PRINTS" id="PR00935">
    <property type="entry name" value="BAND41"/>
</dbReference>
<dbReference type="GO" id="GO:0031032">
    <property type="term" value="P:actomyosin structure organization"/>
    <property type="evidence" value="ECO:0007669"/>
    <property type="project" value="TreeGrafter"/>
</dbReference>
<dbReference type="PRINTS" id="PR00661">
    <property type="entry name" value="ERMFAMILY"/>
</dbReference>
<name>A0A7R9G887_9CRUS</name>
<sequence>MVKLCKVCLRKRDAYYSTFAAAINNSYRLRHALIDPTFDVASRRSRRKGRAGQKSLGATAQAATNTQQNPSKPKKNYIICKIVLPDASDLTIELPKKALGSELLDQVYYSLDLIEKDYFGLQFTDAMNVQHWLDPTKPVKKQVKIGPPFTLRLKVKFYSSEPNLLREELTRYQFFLQIKYDILSGKMDVPYETMIELAAYDLQSELGDHEEGIHTPAFVSEFHFVPNQTEQMEIDILEAFKKCKGQTPAQAEANYLNKVKWIESYGVDMHTVLGKDGCEYSLGLTPTGILVYEGEQKIGLFFWPKITRLDFKRRKLSLVVVEDDDEGGEREHTFVFRLHNHKACKHLWKCAVEHHAFFRLKGPVKGPNARQNFFRMGSRFRYSGKTEFQTTQLQRTRRTVHFERRPSQRFARRQSHVLRERRVPTSAADQMKTSDTPQTADLMDTSIDDSQSAIVADGSAEERLDHLIKSLQIKEKSDGTADNSAIPEIPGSPKKNEKDQKEVSTKTSGSKAVSNKVLAKDIPALTVVLPNNQRTDGAKPRPLPTDQIKCNILKAKIEDELRSKSPVGAEATSTTKYVVNGTNSSHDSLPRMKCDSYVGNAGPRGVPVSSKVKVTSDNVATGNAASGMDSTATFVSVGGDKLTLHLPGASDANSSSLKRAPLIADAAASLEDLESGDDIVRAPAKSKIKKQKRARSRQAAKADEEDLNQMKDDRVEGDTASANSNSGYNPFVPHDKNPFRQPASASALSIETNVDALLQSLISNPFSSGATSPKKTKPVPPPRSSSPGCSLHHRGGGMHSPSATTTLSLPKVSPGRQNDSKDTSYCSASSVSSSSPGSSAHSSASSGRAGSEGHHASVSTNSTSVVDGTTATMTTASSSSVSPWHVSDAPTIRRTIITEL</sequence>